<evidence type="ECO:0000256" key="4">
    <source>
        <dbReference type="ARBA" id="ARBA00023242"/>
    </source>
</evidence>
<sequence length="568" mass="65546">MASKTENNRVDNKSTRRVKRSRKVMSLANKMRVLEMLDQGETNTAVGRFFGVNESTIRTIKKNAKAIRASASRGTPESLRKSYITRNAELEKMERDLHLWLLKQKMLNKPLSVYIIRQRACRKCKFQFQCGEKVLEFIASNGWLDRFKKRYGLYENKWLPEEADHAAAAGFPKYLKALIEENRYLPEQVFNADETALFWKRLPTCTSIAKDEKMTRGFKPGKDKLKVLLCSNASGDFLMKPMLLHRFRNPCPLKKNCQRHSSVFMKANHKIWITEKLFLNWFLKCFVPEVKQYLNENNLEFKVLIILDTAPCDKSSIVNADPRVKVISIPPNTTPLLQPMHLGVLKMFMIYYTRRMFDYFADLMRETPKLSMKVAWKDFTICNALTIVEESVREIKQTTLNGAWQKLWNEVVTDSESFLPVVEEIENIVASAKCLDGEGFEDIDSSDIAELLDSHPQKIVEKYFRDVLASQVDKSRQGSLTAITQRTLKLPLYQSNGRDDSKEKDPSVEYLLTFREQEAGPSTHVIPSCPANERQTSSIQIVKLWASDSYSSNEVEFYEPQDESSAED</sequence>
<dbReference type="InterPro" id="IPR036388">
    <property type="entry name" value="WH-like_DNA-bd_sf"/>
</dbReference>
<keyword evidence="7" id="KW-1185">Reference proteome</keyword>
<dbReference type="Gene3D" id="1.10.10.10">
    <property type="entry name" value="Winged helix-like DNA-binding domain superfamily/Winged helix DNA-binding domain"/>
    <property type="match status" value="1"/>
</dbReference>
<evidence type="ECO:0000256" key="3">
    <source>
        <dbReference type="ARBA" id="ARBA00023125"/>
    </source>
</evidence>
<dbReference type="InterPro" id="IPR050863">
    <property type="entry name" value="CenT-Element_Derived"/>
</dbReference>
<keyword evidence="3" id="KW-0238">DNA-binding</keyword>
<gene>
    <name evidence="8" type="primary">LOC102819600</name>
</gene>
<keyword evidence="4" id="KW-0539">Nucleus</keyword>
<accession>A0A9B0X0U1</accession>
<dbReference type="InterPro" id="IPR009057">
    <property type="entry name" value="Homeodomain-like_sf"/>
</dbReference>
<dbReference type="Pfam" id="PF04218">
    <property type="entry name" value="CENP-B_N"/>
    <property type="match status" value="1"/>
</dbReference>
<dbReference type="RefSeq" id="XP_006875041.1">
    <property type="nucleotide sequence ID" value="XM_006874979.1"/>
</dbReference>
<dbReference type="PANTHER" id="PTHR19303">
    <property type="entry name" value="TRANSPOSON"/>
    <property type="match status" value="1"/>
</dbReference>
<organism evidence="7 8">
    <name type="scientific">Chrysochloris asiatica</name>
    <name type="common">Cape golden mole</name>
    <dbReference type="NCBI Taxonomy" id="185453"/>
    <lineage>
        <taxon>Eukaryota</taxon>
        <taxon>Metazoa</taxon>
        <taxon>Chordata</taxon>
        <taxon>Craniata</taxon>
        <taxon>Vertebrata</taxon>
        <taxon>Euteleostomi</taxon>
        <taxon>Mammalia</taxon>
        <taxon>Eutheria</taxon>
        <taxon>Afrotheria</taxon>
        <taxon>Chrysochloridae</taxon>
        <taxon>Chrysochlorinae</taxon>
        <taxon>Chrysochloris</taxon>
    </lineage>
</organism>
<dbReference type="SUPFAM" id="SSF46689">
    <property type="entry name" value="Homeodomain-like"/>
    <property type="match status" value="2"/>
</dbReference>
<name>A0A9B0X0U1_CHRAS</name>
<evidence type="ECO:0000313" key="7">
    <source>
        <dbReference type="Proteomes" id="UP000504623"/>
    </source>
</evidence>
<dbReference type="InterPro" id="IPR004875">
    <property type="entry name" value="DDE_SF_endonuclease_dom"/>
</dbReference>
<evidence type="ECO:0000313" key="8">
    <source>
        <dbReference type="RefSeq" id="XP_006875041.1"/>
    </source>
</evidence>
<feature type="compositionally biased region" description="Basic and acidic residues" evidence="5">
    <location>
        <begin position="1"/>
        <end position="14"/>
    </location>
</feature>
<dbReference type="InterPro" id="IPR006600">
    <property type="entry name" value="HTH_CenpB_DNA-bd_dom"/>
</dbReference>
<protein>
    <submittedName>
        <fullName evidence="8">Tigger transposable element-derived protein 1-like</fullName>
    </submittedName>
</protein>
<dbReference type="PANTHER" id="PTHR19303:SF26">
    <property type="entry name" value="TIGGER TRANSPOSABLE ELEMENT-DERIVED PROTEIN 1"/>
    <property type="match status" value="1"/>
</dbReference>
<dbReference type="Proteomes" id="UP000504623">
    <property type="component" value="Unplaced"/>
</dbReference>
<dbReference type="Pfam" id="PF03184">
    <property type="entry name" value="DDE_1"/>
    <property type="match status" value="1"/>
</dbReference>
<evidence type="ECO:0000256" key="5">
    <source>
        <dbReference type="SAM" id="MobiDB-lite"/>
    </source>
</evidence>
<reference evidence="8" key="1">
    <citation type="submission" date="2025-08" db="UniProtKB">
        <authorList>
            <consortium name="RefSeq"/>
        </authorList>
    </citation>
    <scope>IDENTIFICATION</scope>
    <source>
        <tissue evidence="8">Spleen</tissue>
    </source>
</reference>
<dbReference type="GO" id="GO:0005634">
    <property type="term" value="C:nucleus"/>
    <property type="evidence" value="ECO:0007669"/>
    <property type="project" value="UniProtKB-SubCell"/>
</dbReference>
<dbReference type="Pfam" id="PF03221">
    <property type="entry name" value="HTH_Tnp_Tc5"/>
    <property type="match status" value="1"/>
</dbReference>
<dbReference type="InterPro" id="IPR007889">
    <property type="entry name" value="HTH_Psq"/>
</dbReference>
<dbReference type="PROSITE" id="PS51253">
    <property type="entry name" value="HTH_CENPB"/>
    <property type="match status" value="1"/>
</dbReference>
<dbReference type="OrthoDB" id="125347at2759"/>
<comment type="subcellular location">
    <subcellularLocation>
        <location evidence="1">Nucleus</location>
    </subcellularLocation>
</comment>
<dbReference type="Gene3D" id="1.10.10.60">
    <property type="entry name" value="Homeodomain-like"/>
    <property type="match status" value="1"/>
</dbReference>
<evidence type="ECO:0000256" key="1">
    <source>
        <dbReference type="ARBA" id="ARBA00004123"/>
    </source>
</evidence>
<comment type="similarity">
    <text evidence="2">Belongs to the tigger transposable element derived protein family.</text>
</comment>
<evidence type="ECO:0000259" key="6">
    <source>
        <dbReference type="PROSITE" id="PS51253"/>
    </source>
</evidence>
<feature type="region of interest" description="Disordered" evidence="5">
    <location>
        <begin position="1"/>
        <end position="20"/>
    </location>
</feature>
<dbReference type="GO" id="GO:0003677">
    <property type="term" value="F:DNA binding"/>
    <property type="evidence" value="ECO:0007669"/>
    <property type="project" value="UniProtKB-KW"/>
</dbReference>
<feature type="domain" description="HTH CENPB-type" evidence="6">
    <location>
        <begin position="81"/>
        <end position="157"/>
    </location>
</feature>
<evidence type="ECO:0000256" key="2">
    <source>
        <dbReference type="ARBA" id="ARBA00010881"/>
    </source>
</evidence>
<dbReference type="AlphaFoldDB" id="A0A9B0X0U1"/>
<proteinExistence type="inferred from homology"/>
<dbReference type="GeneID" id="102819600"/>